<gene>
    <name evidence="2" type="ORF">FF011L_31510</name>
</gene>
<dbReference type="Gene3D" id="2.60.120.260">
    <property type="entry name" value="Galactose-binding domain-like"/>
    <property type="match status" value="1"/>
</dbReference>
<reference evidence="2 3" key="1">
    <citation type="submission" date="2019-02" db="EMBL/GenBank/DDBJ databases">
        <title>Deep-cultivation of Planctomycetes and their phenomic and genomic characterization uncovers novel biology.</title>
        <authorList>
            <person name="Wiegand S."/>
            <person name="Jogler M."/>
            <person name="Boedeker C."/>
            <person name="Pinto D."/>
            <person name="Vollmers J."/>
            <person name="Rivas-Marin E."/>
            <person name="Kohn T."/>
            <person name="Peeters S.H."/>
            <person name="Heuer A."/>
            <person name="Rast P."/>
            <person name="Oberbeckmann S."/>
            <person name="Bunk B."/>
            <person name="Jeske O."/>
            <person name="Meyerdierks A."/>
            <person name="Storesund J.E."/>
            <person name="Kallscheuer N."/>
            <person name="Luecker S."/>
            <person name="Lage O.M."/>
            <person name="Pohl T."/>
            <person name="Merkel B.J."/>
            <person name="Hornburger P."/>
            <person name="Mueller R.-W."/>
            <person name="Bruemmer F."/>
            <person name="Labrenz M."/>
            <person name="Spormann A.M."/>
            <person name="Op den Camp H."/>
            <person name="Overmann J."/>
            <person name="Amann R."/>
            <person name="Jetten M.S.M."/>
            <person name="Mascher T."/>
            <person name="Medema M.H."/>
            <person name="Devos D.P."/>
            <person name="Kaster A.-K."/>
            <person name="Ovreas L."/>
            <person name="Rohde M."/>
            <person name="Galperin M.Y."/>
            <person name="Jogler C."/>
        </authorList>
    </citation>
    <scope>NUCLEOTIDE SEQUENCE [LARGE SCALE GENOMIC DNA]</scope>
    <source>
        <strain evidence="2 3">FF011L</strain>
    </source>
</reference>
<sequence length="331" mass="35658" precursor="true">MKQWNMKLAILAFGMLLIGSSCNGEGEVLTGTYDGTASVSTGPAVTTTSNLYPAGQRVAGVGTVTASDNTVWTVPAVVRYTDDSFPFAPDLYNPDGTKHATAADALAAFKDADIVEIDADGEVITAYIFGDNYFELYVNGVPVGKDAIPFTQFNSHIVKFKVEAPYTIAMKLVDWEENLGLGTEKNRGKSFHPGDGGMVAVFKNASGETVATTGNEWKAQTFYTAPIKDLSCPTEDGTTRSSAGCDTEAVGDGNAFAALHWKVPANWMDEAFDDSSWPAATTYTNETIGVDNKPAYTNFTDVFDDRADDAEFIWSTNVILDNEVIVRYTVE</sequence>
<dbReference type="OrthoDB" id="9797506at2"/>
<dbReference type="EMBL" id="CP036262">
    <property type="protein sequence ID" value="QDS94372.1"/>
    <property type="molecule type" value="Genomic_DNA"/>
</dbReference>
<dbReference type="Proteomes" id="UP000320672">
    <property type="component" value="Chromosome"/>
</dbReference>
<dbReference type="RefSeq" id="WP_145352416.1">
    <property type="nucleotide sequence ID" value="NZ_CP036262.1"/>
</dbReference>
<feature type="signal peptide" evidence="1">
    <location>
        <begin position="1"/>
        <end position="23"/>
    </location>
</feature>
<protein>
    <submittedName>
        <fullName evidence="2">Uncharacterized protein</fullName>
    </submittedName>
</protein>
<organism evidence="2 3">
    <name type="scientific">Roseimaritima multifibrata</name>
    <dbReference type="NCBI Taxonomy" id="1930274"/>
    <lineage>
        <taxon>Bacteria</taxon>
        <taxon>Pseudomonadati</taxon>
        <taxon>Planctomycetota</taxon>
        <taxon>Planctomycetia</taxon>
        <taxon>Pirellulales</taxon>
        <taxon>Pirellulaceae</taxon>
        <taxon>Roseimaritima</taxon>
    </lineage>
</organism>
<dbReference type="KEGG" id="rml:FF011L_31510"/>
<evidence type="ECO:0000313" key="3">
    <source>
        <dbReference type="Proteomes" id="UP000320672"/>
    </source>
</evidence>
<feature type="chain" id="PRO_5021987324" evidence="1">
    <location>
        <begin position="24"/>
        <end position="331"/>
    </location>
</feature>
<dbReference type="AlphaFoldDB" id="A0A517MHM2"/>
<dbReference type="PROSITE" id="PS51257">
    <property type="entry name" value="PROKAR_LIPOPROTEIN"/>
    <property type="match status" value="1"/>
</dbReference>
<accession>A0A517MHM2</accession>
<evidence type="ECO:0000256" key="1">
    <source>
        <dbReference type="SAM" id="SignalP"/>
    </source>
</evidence>
<keyword evidence="3" id="KW-1185">Reference proteome</keyword>
<keyword evidence="1" id="KW-0732">Signal</keyword>
<name>A0A517MHM2_9BACT</name>
<proteinExistence type="predicted"/>
<evidence type="ECO:0000313" key="2">
    <source>
        <dbReference type="EMBL" id="QDS94372.1"/>
    </source>
</evidence>